<feature type="transmembrane region" description="Helical" evidence="2">
    <location>
        <begin position="458"/>
        <end position="481"/>
    </location>
</feature>
<feature type="region of interest" description="Disordered" evidence="1">
    <location>
        <begin position="1"/>
        <end position="37"/>
    </location>
</feature>
<dbReference type="PANTHER" id="PTHR35394:SF5">
    <property type="entry name" value="DUF3176 DOMAIN-CONTAINING PROTEIN"/>
    <property type="match status" value="1"/>
</dbReference>
<organism evidence="3 4">
    <name type="scientific">Apiospora hydei</name>
    <dbReference type="NCBI Taxonomy" id="1337664"/>
    <lineage>
        <taxon>Eukaryota</taxon>
        <taxon>Fungi</taxon>
        <taxon>Dikarya</taxon>
        <taxon>Ascomycota</taxon>
        <taxon>Pezizomycotina</taxon>
        <taxon>Sordariomycetes</taxon>
        <taxon>Xylariomycetidae</taxon>
        <taxon>Amphisphaeriales</taxon>
        <taxon>Apiosporaceae</taxon>
        <taxon>Apiospora</taxon>
    </lineage>
</organism>
<dbReference type="InterPro" id="IPR021514">
    <property type="entry name" value="DUF3176"/>
</dbReference>
<gene>
    <name evidence="3" type="ORF">PG997_015390</name>
</gene>
<dbReference type="GeneID" id="92052764"/>
<evidence type="ECO:0000313" key="3">
    <source>
        <dbReference type="EMBL" id="KAK8061169.1"/>
    </source>
</evidence>
<evidence type="ECO:0000256" key="2">
    <source>
        <dbReference type="SAM" id="Phobius"/>
    </source>
</evidence>
<dbReference type="Proteomes" id="UP001433268">
    <property type="component" value="Unassembled WGS sequence"/>
</dbReference>
<sequence length="522" mass="56959">MSSESHEPLAPQETARAGSDRCSARSPAPSSSPPGIASPLASGDGKWTHIWSSWKWELLPCVLVLATPLIMLATLYPHAEQPLPNWPFKITINTLLSIYNVVFKTSIGFLAASAIGQLQWTWFASRRPLYDVVRLDAAGRGAWGSCVWICTNHFKQPLITLGASILILSMALDPFIQQIIHPVDCMSSSGRLEQATLPRTNFFVPEGPDDGVLDLGITAGLGDSLRNAVAYHSSGVEANCPTGNCTFPRVFGTMGFCSSCKDSSSEISFETVCLANGNENETNTTYKIENPTNFNECSNKSGLYFDTQCFVLSDSFRSYGAATCSLYPCVRMYNAAVENGQLKERLVAHSDDQQLAVRVWGSSAYGSLPGGNGDSMITTLDTECLSAKETDILLSFTGDEVPLSIFDAGRVTFERIDTLFSNISNALTIHIRTHGNKTYSVDAAGDVWHASTCLEVQWPWIAFHTTLAVLTLLLFVLVLIASHQQPVWKASPLVWILRGPTNENAITSGFSTLDKMEEESKR</sequence>
<accession>A0ABR1UQH5</accession>
<keyword evidence="2" id="KW-0472">Membrane</keyword>
<keyword evidence="4" id="KW-1185">Reference proteome</keyword>
<dbReference type="Pfam" id="PF11374">
    <property type="entry name" value="DUF3176"/>
    <property type="match status" value="1"/>
</dbReference>
<evidence type="ECO:0000256" key="1">
    <source>
        <dbReference type="SAM" id="MobiDB-lite"/>
    </source>
</evidence>
<name>A0ABR1UQH5_9PEZI</name>
<protein>
    <submittedName>
        <fullName evidence="3">Uncharacterized protein</fullName>
    </submittedName>
</protein>
<dbReference type="EMBL" id="JAQQWN010000011">
    <property type="protein sequence ID" value="KAK8061169.1"/>
    <property type="molecule type" value="Genomic_DNA"/>
</dbReference>
<dbReference type="PANTHER" id="PTHR35394">
    <property type="entry name" value="DUF3176 DOMAIN-CONTAINING PROTEIN"/>
    <property type="match status" value="1"/>
</dbReference>
<proteinExistence type="predicted"/>
<comment type="caution">
    <text evidence="3">The sequence shown here is derived from an EMBL/GenBank/DDBJ whole genome shotgun (WGS) entry which is preliminary data.</text>
</comment>
<keyword evidence="2" id="KW-0812">Transmembrane</keyword>
<feature type="compositionally biased region" description="Low complexity" evidence="1">
    <location>
        <begin position="24"/>
        <end position="37"/>
    </location>
</feature>
<dbReference type="RefSeq" id="XP_066660589.1">
    <property type="nucleotide sequence ID" value="XM_066819704.1"/>
</dbReference>
<keyword evidence="2" id="KW-1133">Transmembrane helix</keyword>
<reference evidence="3 4" key="1">
    <citation type="submission" date="2023-01" db="EMBL/GenBank/DDBJ databases">
        <title>Analysis of 21 Apiospora genomes using comparative genomics revels a genus with tremendous synthesis potential of carbohydrate active enzymes and secondary metabolites.</title>
        <authorList>
            <person name="Sorensen T."/>
        </authorList>
    </citation>
    <scope>NUCLEOTIDE SEQUENCE [LARGE SCALE GENOMIC DNA]</scope>
    <source>
        <strain evidence="3 4">CBS 114990</strain>
    </source>
</reference>
<evidence type="ECO:0000313" key="4">
    <source>
        <dbReference type="Proteomes" id="UP001433268"/>
    </source>
</evidence>